<reference evidence="2" key="1">
    <citation type="submission" date="2016-03" db="EMBL/GenBank/DDBJ databases">
        <title>Mechanisms controlling the formation of the plant cell surface in tip-growing cells are functionally conserved among land plants.</title>
        <authorList>
            <person name="Honkanen S."/>
            <person name="Jones V.A."/>
            <person name="Morieri G."/>
            <person name="Champion C."/>
            <person name="Hetherington A.J."/>
            <person name="Kelly S."/>
            <person name="Saint-Marcoux D."/>
            <person name="Proust H."/>
            <person name="Prescott H."/>
            <person name="Dolan L."/>
        </authorList>
    </citation>
    <scope>NUCLEOTIDE SEQUENCE [LARGE SCALE GENOMIC DNA]</scope>
    <source>
        <tissue evidence="2">Whole gametophyte</tissue>
    </source>
</reference>
<feature type="compositionally biased region" description="Basic residues" evidence="1">
    <location>
        <begin position="46"/>
        <end position="55"/>
    </location>
</feature>
<gene>
    <name evidence="2" type="ORF">AXG93_2139s1240</name>
</gene>
<dbReference type="Proteomes" id="UP000077202">
    <property type="component" value="Unassembled WGS sequence"/>
</dbReference>
<evidence type="ECO:0000256" key="1">
    <source>
        <dbReference type="SAM" id="MobiDB-lite"/>
    </source>
</evidence>
<organism evidence="2 3">
    <name type="scientific">Marchantia polymorpha subsp. ruderalis</name>
    <dbReference type="NCBI Taxonomy" id="1480154"/>
    <lineage>
        <taxon>Eukaryota</taxon>
        <taxon>Viridiplantae</taxon>
        <taxon>Streptophyta</taxon>
        <taxon>Embryophyta</taxon>
        <taxon>Marchantiophyta</taxon>
        <taxon>Marchantiopsida</taxon>
        <taxon>Marchantiidae</taxon>
        <taxon>Marchantiales</taxon>
        <taxon>Marchantiaceae</taxon>
        <taxon>Marchantia</taxon>
    </lineage>
</organism>
<feature type="compositionally biased region" description="Basic and acidic residues" evidence="1">
    <location>
        <begin position="118"/>
        <end position="129"/>
    </location>
</feature>
<keyword evidence="3" id="KW-1185">Reference proteome</keyword>
<name>A0A176WLS1_MARPO</name>
<feature type="region of interest" description="Disordered" evidence="1">
    <location>
        <begin position="30"/>
        <end position="134"/>
    </location>
</feature>
<sequence>MLSKGTLFECHFHVGSKEGGKGFGSLLETSGRGMGLGINKSGPVYRSKRVRRIKRQAPVPQAQPPYRTSGGRTSSVARPESPDSMEENRGPVPLEEGGRQGGSQDRRTSDRWVQQQQQHEKKEPSNERSHGRRCVRGCQDDERFESTQQQQQHRVCGEADEFGCFGGMSNELGTELSFTFLSPPPSLSVDRPSAAAWSSQRFLLSAKPEISSGGFR</sequence>
<comment type="caution">
    <text evidence="2">The sequence shown here is derived from an EMBL/GenBank/DDBJ whole genome shotgun (WGS) entry which is preliminary data.</text>
</comment>
<dbReference type="AlphaFoldDB" id="A0A176WLS1"/>
<proteinExistence type="predicted"/>
<evidence type="ECO:0000313" key="2">
    <source>
        <dbReference type="EMBL" id="OAE33571.1"/>
    </source>
</evidence>
<dbReference type="EMBL" id="LVLJ01000630">
    <property type="protein sequence ID" value="OAE33571.1"/>
    <property type="molecule type" value="Genomic_DNA"/>
</dbReference>
<accession>A0A176WLS1</accession>
<protein>
    <submittedName>
        <fullName evidence="2">Uncharacterized protein</fullName>
    </submittedName>
</protein>
<evidence type="ECO:0000313" key="3">
    <source>
        <dbReference type="Proteomes" id="UP000077202"/>
    </source>
</evidence>